<gene>
    <name evidence="3" type="ORF">I5L79_20180</name>
</gene>
<dbReference type="InterPro" id="IPR006016">
    <property type="entry name" value="UspA"/>
</dbReference>
<reference evidence="3 4" key="1">
    <citation type="submission" date="2020-11" db="EMBL/GenBank/DDBJ databases">
        <title>Hymenobacter sp.</title>
        <authorList>
            <person name="Kim M.K."/>
        </authorList>
    </citation>
    <scope>NUCLEOTIDE SEQUENCE [LARGE SCALE GENOMIC DNA]</scope>
    <source>
        <strain evidence="3 4">BT594</strain>
    </source>
</reference>
<organism evidence="3 4">
    <name type="scientific">Hymenobacter guriensis</name>
    <dbReference type="NCBI Taxonomy" id="2793065"/>
    <lineage>
        <taxon>Bacteria</taxon>
        <taxon>Pseudomonadati</taxon>
        <taxon>Bacteroidota</taxon>
        <taxon>Cytophagia</taxon>
        <taxon>Cytophagales</taxon>
        <taxon>Hymenobacteraceae</taxon>
        <taxon>Hymenobacter</taxon>
    </lineage>
</organism>
<dbReference type="SUPFAM" id="SSF52402">
    <property type="entry name" value="Adenine nucleotide alpha hydrolases-like"/>
    <property type="match status" value="2"/>
</dbReference>
<keyword evidence="4" id="KW-1185">Reference proteome</keyword>
<dbReference type="CDD" id="cd00293">
    <property type="entry name" value="USP-like"/>
    <property type="match status" value="1"/>
</dbReference>
<accession>A0ABS0L710</accession>
<evidence type="ECO:0000259" key="2">
    <source>
        <dbReference type="Pfam" id="PF00582"/>
    </source>
</evidence>
<protein>
    <submittedName>
        <fullName evidence="3">Universal stress protein</fullName>
    </submittedName>
</protein>
<dbReference type="PANTHER" id="PTHR46268:SF22">
    <property type="entry name" value="SENSOR PROTEIN KDPD-RELATED"/>
    <property type="match status" value="1"/>
</dbReference>
<evidence type="ECO:0000256" key="1">
    <source>
        <dbReference type="ARBA" id="ARBA00008791"/>
    </source>
</evidence>
<comment type="similarity">
    <text evidence="1">Belongs to the universal stress protein A family.</text>
</comment>
<dbReference type="EMBL" id="JADWYK010000017">
    <property type="protein sequence ID" value="MBG8555874.1"/>
    <property type="molecule type" value="Genomic_DNA"/>
</dbReference>
<evidence type="ECO:0000313" key="3">
    <source>
        <dbReference type="EMBL" id="MBG8555874.1"/>
    </source>
</evidence>
<dbReference type="Proteomes" id="UP000601099">
    <property type="component" value="Unassembled WGS sequence"/>
</dbReference>
<dbReference type="Pfam" id="PF00582">
    <property type="entry name" value="Usp"/>
    <property type="match status" value="2"/>
</dbReference>
<dbReference type="InterPro" id="IPR014729">
    <property type="entry name" value="Rossmann-like_a/b/a_fold"/>
</dbReference>
<comment type="caution">
    <text evidence="3">The sequence shown here is derived from an EMBL/GenBank/DDBJ whole genome shotgun (WGS) entry which is preliminary data.</text>
</comment>
<evidence type="ECO:0000313" key="4">
    <source>
        <dbReference type="Proteomes" id="UP000601099"/>
    </source>
</evidence>
<dbReference type="Gene3D" id="3.40.50.620">
    <property type="entry name" value="HUPs"/>
    <property type="match status" value="2"/>
</dbReference>
<feature type="domain" description="UspA" evidence="2">
    <location>
        <begin position="171"/>
        <end position="268"/>
    </location>
</feature>
<proteinExistence type="inferred from homology"/>
<sequence length="271" mass="28919">MASPLLVLTDFSPAADKALTYAEALAAHLDSSLVLLHVRRSSWLDPEAFTGRISHFSEGEIAAALAERAGRLRVPVRVEAAADQVVPATCQAVAQHRPLLVVVGKPDTEQTPDALVHTTSLELLRECQVPLLIVPLHGNATVPPTHLLLAADNLPLHVEPTIAALPRQLAPQARLTLTHVVEPEESDSCASAHVAVQQTGLLQGFEQIRPYGMRHLSVPEGIAQAAVETQADLLVLLARRHSVLGRLFHSSVTAASILRGTVPMLVLPAGE</sequence>
<feature type="domain" description="UspA" evidence="2">
    <location>
        <begin position="3"/>
        <end position="135"/>
    </location>
</feature>
<dbReference type="PANTHER" id="PTHR46268">
    <property type="entry name" value="STRESS RESPONSE PROTEIN NHAX"/>
    <property type="match status" value="1"/>
</dbReference>
<name>A0ABS0L710_9BACT</name>
<dbReference type="RefSeq" id="WP_196956893.1">
    <property type="nucleotide sequence ID" value="NZ_JADWYK010000017.1"/>
</dbReference>